<organism evidence="5 6">
    <name type="scientific">Saprolegnia parasitica (strain CBS 223.65)</name>
    <dbReference type="NCBI Taxonomy" id="695850"/>
    <lineage>
        <taxon>Eukaryota</taxon>
        <taxon>Sar</taxon>
        <taxon>Stramenopiles</taxon>
        <taxon>Oomycota</taxon>
        <taxon>Saprolegniomycetes</taxon>
        <taxon>Saprolegniales</taxon>
        <taxon>Saprolegniaceae</taxon>
        <taxon>Saprolegnia</taxon>
    </lineage>
</organism>
<dbReference type="RefSeq" id="XP_012201499.1">
    <property type="nucleotide sequence ID" value="XM_012346109.1"/>
</dbReference>
<dbReference type="InterPro" id="IPR036770">
    <property type="entry name" value="Ankyrin_rpt-contain_sf"/>
</dbReference>
<dbReference type="OMA" id="CALHWAS"/>
<dbReference type="VEuPathDB" id="FungiDB:SPRG_07319"/>
<evidence type="ECO:0000256" key="3">
    <source>
        <dbReference type="PROSITE-ProRule" id="PRU00023"/>
    </source>
</evidence>
<keyword evidence="2 3" id="KW-0040">ANK repeat</keyword>
<evidence type="ECO:0000256" key="2">
    <source>
        <dbReference type="ARBA" id="ARBA00023043"/>
    </source>
</evidence>
<evidence type="ECO:0000313" key="6">
    <source>
        <dbReference type="Proteomes" id="UP000030745"/>
    </source>
</evidence>
<dbReference type="PANTHER" id="PTHR24171:SF9">
    <property type="entry name" value="ANKYRIN REPEAT DOMAIN-CONTAINING PROTEIN 39"/>
    <property type="match status" value="1"/>
</dbReference>
<keyword evidence="6" id="KW-1185">Reference proteome</keyword>
<dbReference type="Gene3D" id="1.25.40.20">
    <property type="entry name" value="Ankyrin repeat-containing domain"/>
    <property type="match status" value="2"/>
</dbReference>
<evidence type="ECO:0000256" key="4">
    <source>
        <dbReference type="SAM" id="MobiDB-lite"/>
    </source>
</evidence>
<feature type="repeat" description="ANK" evidence="3">
    <location>
        <begin position="118"/>
        <end position="150"/>
    </location>
</feature>
<protein>
    <submittedName>
        <fullName evidence="5">Uncharacterized protein</fullName>
    </submittedName>
</protein>
<accession>A0A067CEX2</accession>
<dbReference type="EMBL" id="KK583215">
    <property type="protein sequence ID" value="KDO27690.1"/>
    <property type="molecule type" value="Genomic_DNA"/>
</dbReference>
<dbReference type="PROSITE" id="PS50088">
    <property type="entry name" value="ANK_REPEAT"/>
    <property type="match status" value="3"/>
</dbReference>
<dbReference type="PROSITE" id="PS50297">
    <property type="entry name" value="ANK_REP_REGION"/>
    <property type="match status" value="3"/>
</dbReference>
<feature type="repeat" description="ANK" evidence="3">
    <location>
        <begin position="50"/>
        <end position="82"/>
    </location>
</feature>
<dbReference type="SUPFAM" id="SSF48403">
    <property type="entry name" value="Ankyrin repeat"/>
    <property type="match status" value="1"/>
</dbReference>
<evidence type="ECO:0000313" key="5">
    <source>
        <dbReference type="EMBL" id="KDO27690.1"/>
    </source>
</evidence>
<feature type="region of interest" description="Disordered" evidence="4">
    <location>
        <begin position="178"/>
        <end position="199"/>
    </location>
</feature>
<dbReference type="STRING" id="695850.A0A067CEX2"/>
<keyword evidence="1" id="KW-0677">Repeat</keyword>
<dbReference type="SMART" id="SM00248">
    <property type="entry name" value="ANK"/>
    <property type="match status" value="3"/>
</dbReference>
<dbReference type="KEGG" id="spar:SPRG_07319"/>
<dbReference type="PRINTS" id="PR01415">
    <property type="entry name" value="ANKYRIN"/>
</dbReference>
<dbReference type="Proteomes" id="UP000030745">
    <property type="component" value="Unassembled WGS sequence"/>
</dbReference>
<evidence type="ECO:0000256" key="1">
    <source>
        <dbReference type="ARBA" id="ARBA00022737"/>
    </source>
</evidence>
<reference evidence="5 6" key="1">
    <citation type="journal article" date="2013" name="PLoS Genet.">
        <title>Distinctive expansion of potential virulence genes in the genome of the oomycete fish pathogen Saprolegnia parasitica.</title>
        <authorList>
            <person name="Jiang R.H."/>
            <person name="de Bruijn I."/>
            <person name="Haas B.J."/>
            <person name="Belmonte R."/>
            <person name="Lobach L."/>
            <person name="Christie J."/>
            <person name="van den Ackerveken G."/>
            <person name="Bottin A."/>
            <person name="Bulone V."/>
            <person name="Diaz-Moreno S.M."/>
            <person name="Dumas B."/>
            <person name="Fan L."/>
            <person name="Gaulin E."/>
            <person name="Govers F."/>
            <person name="Grenville-Briggs L.J."/>
            <person name="Horner N.R."/>
            <person name="Levin J.Z."/>
            <person name="Mammella M."/>
            <person name="Meijer H.J."/>
            <person name="Morris P."/>
            <person name="Nusbaum C."/>
            <person name="Oome S."/>
            <person name="Phillips A.J."/>
            <person name="van Rooyen D."/>
            <person name="Rzeszutek E."/>
            <person name="Saraiva M."/>
            <person name="Secombes C.J."/>
            <person name="Seidl M.F."/>
            <person name="Snel B."/>
            <person name="Stassen J.H."/>
            <person name="Sykes S."/>
            <person name="Tripathy S."/>
            <person name="van den Berg H."/>
            <person name="Vega-Arreguin J.C."/>
            <person name="Wawra S."/>
            <person name="Young S.K."/>
            <person name="Zeng Q."/>
            <person name="Dieguez-Uribeondo J."/>
            <person name="Russ C."/>
            <person name="Tyler B.M."/>
            <person name="van West P."/>
        </authorList>
    </citation>
    <scope>NUCLEOTIDE SEQUENCE [LARGE SCALE GENOMIC DNA]</scope>
    <source>
        <strain evidence="5 6">CBS 223.65</strain>
    </source>
</reference>
<dbReference type="Pfam" id="PF12796">
    <property type="entry name" value="Ank_2"/>
    <property type="match status" value="2"/>
</dbReference>
<feature type="repeat" description="ANK" evidence="3">
    <location>
        <begin position="82"/>
        <end position="114"/>
    </location>
</feature>
<proteinExistence type="predicted"/>
<name>A0A067CEX2_SAPPC</name>
<sequence length="199" mass="21350">MGKASDECPCRKALLRKSIFTAAQDGDLDHVRSFFECHKAHLHVDFADDFGYTSLHYAAQWDRVDVVAYLLQKGASVDARACGATPLHRAAFRGSAASVRLLLAYGADANLPDTSFGDLRTALHKAASEGHDDIVALLLSAQADPTARDAAGKLYADCRADDCIALCTTTTDHAMHDVADHPLPPSESSDRPDAMLSLP</sequence>
<dbReference type="OrthoDB" id="75812at2759"/>
<dbReference type="PANTHER" id="PTHR24171">
    <property type="entry name" value="ANKYRIN REPEAT DOMAIN-CONTAINING PROTEIN 39-RELATED"/>
    <property type="match status" value="1"/>
</dbReference>
<gene>
    <name evidence="5" type="ORF">SPRG_07319</name>
</gene>
<dbReference type="AlphaFoldDB" id="A0A067CEX2"/>
<dbReference type="GeneID" id="24129598"/>
<dbReference type="InterPro" id="IPR002110">
    <property type="entry name" value="Ankyrin_rpt"/>
</dbReference>